<protein>
    <submittedName>
        <fullName evidence="1">Heme-degrading domain-containing protein</fullName>
    </submittedName>
</protein>
<comment type="caution">
    <text evidence="1">The sequence shown here is derived from an EMBL/GenBank/DDBJ whole genome shotgun (WGS) entry which is preliminary data.</text>
</comment>
<dbReference type="Pfam" id="PF03928">
    <property type="entry name" value="HbpS-like"/>
    <property type="match status" value="1"/>
</dbReference>
<keyword evidence="2" id="KW-1185">Reference proteome</keyword>
<dbReference type="PANTHER" id="PTHR28255:SF1">
    <property type="entry name" value="UPF0303 PROTEIN YBR137W"/>
    <property type="match status" value="1"/>
</dbReference>
<dbReference type="SUPFAM" id="SSF143744">
    <property type="entry name" value="GlcG-like"/>
    <property type="match status" value="1"/>
</dbReference>
<proteinExistence type="predicted"/>
<dbReference type="InterPro" id="IPR038084">
    <property type="entry name" value="PduO/GlcC-like_sf"/>
</dbReference>
<dbReference type="RefSeq" id="WP_161157918.1">
    <property type="nucleotide sequence ID" value="NZ_WEKT01000056.1"/>
</dbReference>
<dbReference type="PANTHER" id="PTHR28255">
    <property type="match status" value="1"/>
</dbReference>
<name>A0A7X4RVX6_9VIBR</name>
<evidence type="ECO:0000313" key="2">
    <source>
        <dbReference type="Proteomes" id="UP000462621"/>
    </source>
</evidence>
<dbReference type="PIRSF" id="PIRSF008757">
    <property type="entry name" value="UCP008757"/>
    <property type="match status" value="1"/>
</dbReference>
<sequence>MNSIPIPDMDTLVKQEQEARFSSFSFADAWSLGNILYQKALERKAPVALEIYAFNQVLFQVSLPESAPDNLEWMRRKRNTVLRITHSSLLVGQSNDKMGARMEQQNFINQAEYCDHGGSFPLRLTSGAVIGAVSASGLPSHEDHALVFDSINTFLHQ</sequence>
<reference evidence="1 2" key="1">
    <citation type="submission" date="2019-10" db="EMBL/GenBank/DDBJ databases">
        <title>Vibrio sp. nov. isolated from a shrimp pond.</title>
        <authorList>
            <person name="Gomez-Gil B."/>
            <person name="Enciso-Ibarra J."/>
            <person name="Enciso-Ibarra K."/>
            <person name="Bolan-Mejia C."/>
        </authorList>
    </citation>
    <scope>NUCLEOTIDE SEQUENCE [LARGE SCALE GENOMIC DNA]</scope>
    <source>
        <strain evidence="1 2">CAIM 722</strain>
    </source>
</reference>
<gene>
    <name evidence="1" type="ORF">F9817_19860</name>
</gene>
<accession>A0A7X4RVX6</accession>
<dbReference type="Gene3D" id="3.30.450.150">
    <property type="entry name" value="Haem-degrading domain"/>
    <property type="match status" value="1"/>
</dbReference>
<organism evidence="1 2">
    <name type="scientific">Vibrio eleionomae</name>
    <dbReference type="NCBI Taxonomy" id="2653505"/>
    <lineage>
        <taxon>Bacteria</taxon>
        <taxon>Pseudomonadati</taxon>
        <taxon>Pseudomonadota</taxon>
        <taxon>Gammaproteobacteria</taxon>
        <taxon>Vibrionales</taxon>
        <taxon>Vibrionaceae</taxon>
        <taxon>Vibrio</taxon>
    </lineage>
</organism>
<dbReference type="GO" id="GO:0072380">
    <property type="term" value="C:TRC complex"/>
    <property type="evidence" value="ECO:0007669"/>
    <property type="project" value="TreeGrafter"/>
</dbReference>
<dbReference type="InterPro" id="IPR005624">
    <property type="entry name" value="PduO/GlcC-like"/>
</dbReference>
<evidence type="ECO:0000313" key="1">
    <source>
        <dbReference type="EMBL" id="MZI95436.1"/>
    </source>
</evidence>
<dbReference type="EMBL" id="WEKT01000056">
    <property type="protein sequence ID" value="MZI95436.1"/>
    <property type="molecule type" value="Genomic_DNA"/>
</dbReference>
<dbReference type="GO" id="GO:0006620">
    <property type="term" value="P:post-translational protein targeting to endoplasmic reticulum membrane"/>
    <property type="evidence" value="ECO:0007669"/>
    <property type="project" value="TreeGrafter"/>
</dbReference>
<dbReference type="AlphaFoldDB" id="A0A7X4RVX6"/>
<dbReference type="InterPro" id="IPR010371">
    <property type="entry name" value="YBR137W-like"/>
</dbReference>
<dbReference type="NCBIfam" id="NF002696">
    <property type="entry name" value="PRK02487.1-5"/>
    <property type="match status" value="1"/>
</dbReference>
<dbReference type="Proteomes" id="UP000462621">
    <property type="component" value="Unassembled WGS sequence"/>
</dbReference>